<gene>
    <name evidence="1" type="ORF">GH754_14100</name>
</gene>
<protein>
    <submittedName>
        <fullName evidence="1">Uncharacterized protein</fullName>
    </submittedName>
</protein>
<sequence length="69" mass="8310">MKYARCLEKQDETKQVAIYFEREIELLEEVGDRELLESALGDVIEFFRNSKNEKKKRKYENKVVQLVNQ</sequence>
<evidence type="ECO:0000313" key="2">
    <source>
        <dbReference type="Proteomes" id="UP000480185"/>
    </source>
</evidence>
<dbReference type="EMBL" id="WJNH01000009">
    <property type="protein sequence ID" value="MRG87425.1"/>
    <property type="molecule type" value="Genomic_DNA"/>
</dbReference>
<evidence type="ECO:0000313" key="1">
    <source>
        <dbReference type="EMBL" id="MRG87425.1"/>
    </source>
</evidence>
<reference evidence="1 2" key="1">
    <citation type="submission" date="2019-11" db="EMBL/GenBank/DDBJ databases">
        <authorList>
            <person name="Li J."/>
        </authorList>
    </citation>
    <scope>NUCLEOTIDE SEQUENCE [LARGE SCALE GENOMIC DNA]</scope>
    <source>
        <strain evidence="1 2">J4</strain>
    </source>
</reference>
<dbReference type="Proteomes" id="UP000480185">
    <property type="component" value="Unassembled WGS sequence"/>
</dbReference>
<accession>A0A6G1X945</accession>
<keyword evidence="2" id="KW-1185">Reference proteome</keyword>
<organism evidence="1 2">
    <name type="scientific">Salinibacillus xinjiangensis</name>
    <dbReference type="NCBI Taxonomy" id="1229268"/>
    <lineage>
        <taxon>Bacteria</taxon>
        <taxon>Bacillati</taxon>
        <taxon>Bacillota</taxon>
        <taxon>Bacilli</taxon>
        <taxon>Bacillales</taxon>
        <taxon>Bacillaceae</taxon>
        <taxon>Salinibacillus</taxon>
    </lineage>
</organism>
<comment type="caution">
    <text evidence="1">The sequence shown here is derived from an EMBL/GenBank/DDBJ whole genome shotgun (WGS) entry which is preliminary data.</text>
</comment>
<dbReference type="RefSeq" id="WP_153729316.1">
    <property type="nucleotide sequence ID" value="NZ_WJNH01000009.1"/>
</dbReference>
<name>A0A6G1X945_9BACI</name>
<proteinExistence type="predicted"/>
<dbReference type="AlphaFoldDB" id="A0A6G1X945"/>